<name>A0A9J5Z2X5_SOLCO</name>
<proteinExistence type="predicted"/>
<evidence type="ECO:0000313" key="2">
    <source>
        <dbReference type="Proteomes" id="UP000824120"/>
    </source>
</evidence>
<sequence length="43" mass="4652">MAAQRDVAKIGSEGFVLIDEYFGYLPLCSLPDSYVAPEASRTA</sequence>
<protein>
    <submittedName>
        <fullName evidence="1">Uncharacterized protein</fullName>
    </submittedName>
</protein>
<reference evidence="1 2" key="1">
    <citation type="submission" date="2020-09" db="EMBL/GenBank/DDBJ databases">
        <title>De no assembly of potato wild relative species, Solanum commersonii.</title>
        <authorList>
            <person name="Cho K."/>
        </authorList>
    </citation>
    <scope>NUCLEOTIDE SEQUENCE [LARGE SCALE GENOMIC DNA]</scope>
    <source>
        <strain evidence="1">LZ3.2</strain>
        <tissue evidence="1">Leaf</tissue>
    </source>
</reference>
<dbReference type="EMBL" id="JACXVP010000005">
    <property type="protein sequence ID" value="KAG5605772.1"/>
    <property type="molecule type" value="Genomic_DNA"/>
</dbReference>
<dbReference type="AlphaFoldDB" id="A0A9J5Z2X5"/>
<accession>A0A9J5Z2X5</accession>
<gene>
    <name evidence="1" type="ORF">H5410_027264</name>
</gene>
<dbReference type="OrthoDB" id="1660139at2759"/>
<organism evidence="1 2">
    <name type="scientific">Solanum commersonii</name>
    <name type="common">Commerson's wild potato</name>
    <name type="synonym">Commerson's nightshade</name>
    <dbReference type="NCBI Taxonomy" id="4109"/>
    <lineage>
        <taxon>Eukaryota</taxon>
        <taxon>Viridiplantae</taxon>
        <taxon>Streptophyta</taxon>
        <taxon>Embryophyta</taxon>
        <taxon>Tracheophyta</taxon>
        <taxon>Spermatophyta</taxon>
        <taxon>Magnoliopsida</taxon>
        <taxon>eudicotyledons</taxon>
        <taxon>Gunneridae</taxon>
        <taxon>Pentapetalae</taxon>
        <taxon>asterids</taxon>
        <taxon>lamiids</taxon>
        <taxon>Solanales</taxon>
        <taxon>Solanaceae</taxon>
        <taxon>Solanoideae</taxon>
        <taxon>Solaneae</taxon>
        <taxon>Solanum</taxon>
    </lineage>
</organism>
<keyword evidence="2" id="KW-1185">Reference proteome</keyword>
<evidence type="ECO:0000313" key="1">
    <source>
        <dbReference type="EMBL" id="KAG5605772.1"/>
    </source>
</evidence>
<dbReference type="Proteomes" id="UP000824120">
    <property type="component" value="Chromosome 5"/>
</dbReference>
<comment type="caution">
    <text evidence="1">The sequence shown here is derived from an EMBL/GenBank/DDBJ whole genome shotgun (WGS) entry which is preliminary data.</text>
</comment>